<gene>
    <name evidence="2" type="ORF">SAMN05421747_11559</name>
</gene>
<dbReference type="AlphaFoldDB" id="A0A1I1KB57"/>
<dbReference type="InterPro" id="IPR007712">
    <property type="entry name" value="RelE/ParE_toxin"/>
</dbReference>
<dbReference type="STRING" id="623281.SAMN05421747_11559"/>
<reference evidence="2 3" key="1">
    <citation type="submission" date="2016-10" db="EMBL/GenBank/DDBJ databases">
        <authorList>
            <person name="de Groot N.N."/>
        </authorList>
    </citation>
    <scope>NUCLEOTIDE SEQUENCE [LARGE SCALE GENOMIC DNA]</scope>
    <source>
        <strain evidence="2 3">DSM 22900</strain>
    </source>
</reference>
<keyword evidence="3" id="KW-1185">Reference proteome</keyword>
<dbReference type="Gene3D" id="3.30.2310.20">
    <property type="entry name" value="RelE-like"/>
    <property type="match status" value="1"/>
</dbReference>
<organism evidence="2 3">
    <name type="scientific">Parapedobacter composti</name>
    <dbReference type="NCBI Taxonomy" id="623281"/>
    <lineage>
        <taxon>Bacteria</taxon>
        <taxon>Pseudomonadati</taxon>
        <taxon>Bacteroidota</taxon>
        <taxon>Sphingobacteriia</taxon>
        <taxon>Sphingobacteriales</taxon>
        <taxon>Sphingobacteriaceae</taxon>
        <taxon>Parapedobacter</taxon>
    </lineage>
</organism>
<keyword evidence="1" id="KW-1277">Toxin-antitoxin system</keyword>
<accession>A0A1I1KB57</accession>
<evidence type="ECO:0000313" key="2">
    <source>
        <dbReference type="EMBL" id="SFC58164.1"/>
    </source>
</evidence>
<dbReference type="Pfam" id="PF05016">
    <property type="entry name" value="ParE_toxin"/>
    <property type="match status" value="1"/>
</dbReference>
<dbReference type="InterPro" id="IPR035093">
    <property type="entry name" value="RelE/ParE_toxin_dom_sf"/>
</dbReference>
<evidence type="ECO:0000313" key="3">
    <source>
        <dbReference type="Proteomes" id="UP000199577"/>
    </source>
</evidence>
<proteinExistence type="predicted"/>
<dbReference type="EMBL" id="FOLL01000015">
    <property type="protein sequence ID" value="SFC58164.1"/>
    <property type="molecule type" value="Genomic_DNA"/>
</dbReference>
<protein>
    <submittedName>
        <fullName evidence="2">ParE toxin of type II toxin-antitoxin system, parDE</fullName>
    </submittedName>
</protein>
<name>A0A1I1KB57_9SPHI</name>
<dbReference type="RefSeq" id="WP_079717888.1">
    <property type="nucleotide sequence ID" value="NZ_FOLL01000015.1"/>
</dbReference>
<evidence type="ECO:0000256" key="1">
    <source>
        <dbReference type="ARBA" id="ARBA00022649"/>
    </source>
</evidence>
<sequence length="99" mass="11844">MPYTVVLHPEAEKEYLTSFLWYEERSPGLGERFEQAVESKIRSIANNPLHYPTKKKNYREALVSVFPFLIVYKIYPEKKEIFIASIFHTSRRSGKKYRR</sequence>
<dbReference type="OrthoDB" id="595476at2"/>
<dbReference type="Proteomes" id="UP000199577">
    <property type="component" value="Unassembled WGS sequence"/>
</dbReference>